<dbReference type="GO" id="GO:0004180">
    <property type="term" value="F:carboxypeptidase activity"/>
    <property type="evidence" value="ECO:0007669"/>
    <property type="project" value="UniProtKB-ARBA"/>
</dbReference>
<name>A0AAX1UGT6_CERSP</name>
<dbReference type="PROSITE" id="PS52029">
    <property type="entry name" value="LD_TPASE"/>
    <property type="match status" value="1"/>
</dbReference>
<evidence type="ECO:0000256" key="4">
    <source>
        <dbReference type="ARBA" id="ARBA00022960"/>
    </source>
</evidence>
<organism evidence="9 10">
    <name type="scientific">Cereibacter sphaeroides</name>
    <name type="common">Rhodobacter sphaeroides</name>
    <dbReference type="NCBI Taxonomy" id="1063"/>
    <lineage>
        <taxon>Bacteria</taxon>
        <taxon>Pseudomonadati</taxon>
        <taxon>Pseudomonadota</taxon>
        <taxon>Alphaproteobacteria</taxon>
        <taxon>Rhodobacterales</taxon>
        <taxon>Paracoccaceae</taxon>
        <taxon>Cereibacter</taxon>
    </lineage>
</organism>
<dbReference type="AlphaFoldDB" id="A0AAX1UGT6"/>
<dbReference type="InterPro" id="IPR038063">
    <property type="entry name" value="Transpep_catalytic_dom"/>
</dbReference>
<keyword evidence="4 7" id="KW-0133">Cell shape</keyword>
<comment type="caution">
    <text evidence="9">The sequence shown here is derived from an EMBL/GenBank/DDBJ whole genome shotgun (WGS) entry which is preliminary data.</text>
</comment>
<evidence type="ECO:0000259" key="8">
    <source>
        <dbReference type="PROSITE" id="PS52029"/>
    </source>
</evidence>
<keyword evidence="5 7" id="KW-0573">Peptidoglycan synthesis</keyword>
<dbReference type="EMBL" id="QWGP01000028">
    <property type="protein sequence ID" value="RHZ91957.1"/>
    <property type="molecule type" value="Genomic_DNA"/>
</dbReference>
<gene>
    <name evidence="9" type="ORF">D1114_18880</name>
</gene>
<evidence type="ECO:0000256" key="3">
    <source>
        <dbReference type="ARBA" id="ARBA00022679"/>
    </source>
</evidence>
<dbReference type="InterPro" id="IPR005490">
    <property type="entry name" value="LD_TPept_cat_dom"/>
</dbReference>
<dbReference type="SUPFAM" id="SSF141523">
    <property type="entry name" value="L,D-transpeptidase catalytic domain-like"/>
    <property type="match status" value="1"/>
</dbReference>
<dbReference type="Proteomes" id="UP000266305">
    <property type="component" value="Unassembled WGS sequence"/>
</dbReference>
<comment type="pathway">
    <text evidence="1 7">Cell wall biogenesis; peptidoglycan biosynthesis.</text>
</comment>
<dbReference type="PANTHER" id="PTHR36699:SF1">
    <property type="entry name" value="L,D-TRANSPEPTIDASE YAFK-RELATED"/>
    <property type="match status" value="1"/>
</dbReference>
<evidence type="ECO:0000256" key="5">
    <source>
        <dbReference type="ARBA" id="ARBA00022984"/>
    </source>
</evidence>
<dbReference type="Gene3D" id="2.40.440.10">
    <property type="entry name" value="L,D-transpeptidase catalytic domain-like"/>
    <property type="match status" value="1"/>
</dbReference>
<dbReference type="PROSITE" id="PS51257">
    <property type="entry name" value="PROKAR_LIPOPROTEIN"/>
    <property type="match status" value="1"/>
</dbReference>
<feature type="active site" description="Nucleophile" evidence="7">
    <location>
        <position position="145"/>
    </location>
</feature>
<sequence length="170" mass="18543">MKTIRFPRRAVLLGGFAAFLSGCASKFRSYGGPEVTRVRLYKGQRLLVLDGADRVLQTYPVGLGFAPEGHKQFEGDGRTPEGTYIVDKRNPESTYHLSVGISYPNEADIAFAEAQGRSPGGDIFIHGGPRPGIDPTDVRDWTAGCIAVTDRQIEDIYAMVKDGTPIHIFA</sequence>
<dbReference type="GO" id="GO:0016740">
    <property type="term" value="F:transferase activity"/>
    <property type="evidence" value="ECO:0007669"/>
    <property type="project" value="UniProtKB-KW"/>
</dbReference>
<evidence type="ECO:0000313" key="10">
    <source>
        <dbReference type="Proteomes" id="UP000266305"/>
    </source>
</evidence>
<evidence type="ECO:0000256" key="6">
    <source>
        <dbReference type="ARBA" id="ARBA00023316"/>
    </source>
</evidence>
<protein>
    <recommendedName>
        <fullName evidence="8">L,D-TPase catalytic domain-containing protein</fullName>
    </recommendedName>
</protein>
<keyword evidence="6 7" id="KW-0961">Cell wall biogenesis/degradation</keyword>
<dbReference type="RefSeq" id="WP_040611036.1">
    <property type="nucleotide sequence ID" value="NZ_QWGP01000028.1"/>
</dbReference>
<evidence type="ECO:0000256" key="1">
    <source>
        <dbReference type="ARBA" id="ARBA00004752"/>
    </source>
</evidence>
<dbReference type="CDD" id="cd16913">
    <property type="entry name" value="YkuD_like"/>
    <property type="match status" value="1"/>
</dbReference>
<accession>A0AAX1UGT6</accession>
<proteinExistence type="inferred from homology"/>
<dbReference type="Pfam" id="PF03734">
    <property type="entry name" value="YkuD"/>
    <property type="match status" value="1"/>
</dbReference>
<reference evidence="9 10" key="1">
    <citation type="submission" date="2018-08" db="EMBL/GenBank/DDBJ databases">
        <title>Draft genome sequence of Rhodobacter sphaeroides FY.</title>
        <authorList>
            <person name="Rayyan A."/>
            <person name="Meyer T.E."/>
            <person name="Kyndt J.A."/>
        </authorList>
    </citation>
    <scope>NUCLEOTIDE SEQUENCE [LARGE SCALE GENOMIC DNA]</scope>
    <source>
        <strain evidence="9 10">FY</strain>
    </source>
</reference>
<keyword evidence="3" id="KW-0808">Transferase</keyword>
<comment type="similarity">
    <text evidence="2">Belongs to the YkuD family.</text>
</comment>
<feature type="active site" description="Proton donor/acceptor" evidence="7">
    <location>
        <position position="126"/>
    </location>
</feature>
<evidence type="ECO:0000256" key="2">
    <source>
        <dbReference type="ARBA" id="ARBA00005992"/>
    </source>
</evidence>
<dbReference type="GO" id="GO:0008360">
    <property type="term" value="P:regulation of cell shape"/>
    <property type="evidence" value="ECO:0007669"/>
    <property type="project" value="UniProtKB-UniRule"/>
</dbReference>
<dbReference type="GO" id="GO:0071555">
    <property type="term" value="P:cell wall organization"/>
    <property type="evidence" value="ECO:0007669"/>
    <property type="project" value="UniProtKB-UniRule"/>
</dbReference>
<dbReference type="GO" id="GO:0009252">
    <property type="term" value="P:peptidoglycan biosynthetic process"/>
    <property type="evidence" value="ECO:0007669"/>
    <property type="project" value="UniProtKB-KW"/>
</dbReference>
<feature type="domain" description="L,D-TPase catalytic" evidence="8">
    <location>
        <begin position="36"/>
        <end position="169"/>
    </location>
</feature>
<dbReference type="PANTHER" id="PTHR36699">
    <property type="entry name" value="LD-TRANSPEPTIDASE"/>
    <property type="match status" value="1"/>
</dbReference>
<evidence type="ECO:0000256" key="7">
    <source>
        <dbReference type="PROSITE-ProRule" id="PRU01373"/>
    </source>
</evidence>
<evidence type="ECO:0000313" key="9">
    <source>
        <dbReference type="EMBL" id="RHZ91957.1"/>
    </source>
</evidence>